<dbReference type="InterPro" id="IPR011990">
    <property type="entry name" value="TPR-like_helical_dom_sf"/>
</dbReference>
<reference evidence="6 7" key="1">
    <citation type="submission" date="2020-03" db="EMBL/GenBank/DDBJ databases">
        <title>Dissostichus mawsoni Genome sequencing and assembly.</title>
        <authorList>
            <person name="Park H."/>
        </authorList>
    </citation>
    <scope>NUCLEOTIDE SEQUENCE [LARGE SCALE GENOMIC DNA]</scope>
    <source>
        <strain evidence="6">DM0001</strain>
        <tissue evidence="6">Muscle</tissue>
    </source>
</reference>
<evidence type="ECO:0000313" key="6">
    <source>
        <dbReference type="EMBL" id="KAF3835571.1"/>
    </source>
</evidence>
<name>A0A7J5XF49_DISMA</name>
<dbReference type="Proteomes" id="UP000518266">
    <property type="component" value="Unassembled WGS sequence"/>
</dbReference>
<evidence type="ECO:0000256" key="1">
    <source>
        <dbReference type="ARBA" id="ARBA00022588"/>
    </source>
</evidence>
<evidence type="ECO:0000256" key="2">
    <source>
        <dbReference type="ARBA" id="ARBA00022737"/>
    </source>
</evidence>
<sequence length="1075" mass="122644">MLYNRYAIYLNFQRKDGNMSIRYHMKAAAIQQQSFFSKNSIKVLEKIRDRGRDRMCGDIREFLANLKEPYNLVTAADGSSSRASCCSAAQSQTLVSKLEALQCHFTWDLDISTSLLNHRRDNLEDIGTNDGNPWLGHIYNLRGFIQYKLGSNKEAQKFFNKATEAFSRIRSADEGPWLVVNYGNLAWLHHHLGDQAESEANLSKIDTLIKKYPSPSQEELHPETYAEKAYALMTVSGDKTLVVDYFQRAIEMQPGIREWNTSHALALMYASKHSRTGLEDDILEKMRIAQEQDPENLYLAAHYLDQRAQRGERIEDEARELATKVLRSPVSSYSGLKPLLRVYRKYVSVDEAIDLSEEALKNHPDERYLKRCAALCYERKLIFSDSPPKKSMIDRAILLLEEVIALYPDSSLMKKIDLAQIYTLSRDGLAKADKIYQELLESDLELADKQMLYNRYAIYLNFQRKDGNMSIRYHMKAAAIQQQSFFSKNSIKVLEKIRDRGRDRMCGDIREFLANLKEPYNLVTAADGSSSRASCCSAAQSQTLVSKLEALQCHFTWDLDISTSLLNHRRDNLEDIGTNDGNPWLGHIYNLRGSQKFFNKATEAFSRIRSADEGPWLVVNYGNLAWLHHHLGDQAESEANLSKIDTLIKKYPSPSQEELHPETYAEKAYALMTVSGDKTLVVDYFQRAIEMQPGIREWNTSHALALMYASKHSRTGLEDDILEKMRIAQEQDPENLYLAAHYLDQRAQRGERIEDEARELATKVLRSPVSSYSGLKPLLRVYRKYVSVDEAIDLSEEALKNHPDERYLKRCAALCYERKLIFSDSPPKKSMIDRAILLLEEIYTLSRDGLAKADKIYQELLESDLELADKQMLYNRYAIYLNFQRKDGNMSIRYHMKAAAIQQQSSSVRTASKFWRRLETEAGTESYIKAKAWLVFHSRMPGCISMALWKSPGGAPPGMKMGIFYSGRQPLTEAYIKAKAWLVFHSRMPGCISMALWKSPGGAPPGMKMGIFYSGRQPLTEAYIKAKAWLVFHSRMPGCISMALWKSPGGAPPGMKMGIFYSGRQPLTAPDPLGC</sequence>
<dbReference type="EMBL" id="JAAKFY010000025">
    <property type="protein sequence ID" value="KAF3835571.1"/>
    <property type="molecule type" value="Genomic_DNA"/>
</dbReference>
<dbReference type="FunFam" id="1.25.40.10:FF:000036">
    <property type="entry name" value="interferon-induced protein with tetratricopeptide repeats 5"/>
    <property type="match status" value="1"/>
</dbReference>
<dbReference type="Gene3D" id="1.25.40.10">
    <property type="entry name" value="Tetratricopeptide repeat domain"/>
    <property type="match status" value="6"/>
</dbReference>
<keyword evidence="2" id="KW-0677">Repeat</keyword>
<dbReference type="GO" id="GO:0051607">
    <property type="term" value="P:defense response to virus"/>
    <property type="evidence" value="ECO:0007669"/>
    <property type="project" value="TreeGrafter"/>
</dbReference>
<evidence type="ECO:0000256" key="3">
    <source>
        <dbReference type="ARBA" id="ARBA00022803"/>
    </source>
</evidence>
<proteinExistence type="inferred from homology"/>
<evidence type="ECO:0000256" key="4">
    <source>
        <dbReference type="ARBA" id="ARBA00022859"/>
    </source>
</evidence>
<dbReference type="SUPFAM" id="SSF48452">
    <property type="entry name" value="TPR-like"/>
    <property type="match status" value="1"/>
</dbReference>
<dbReference type="GO" id="GO:0045087">
    <property type="term" value="P:innate immune response"/>
    <property type="evidence" value="ECO:0007669"/>
    <property type="project" value="UniProtKB-KW"/>
</dbReference>
<evidence type="ECO:0000256" key="5">
    <source>
        <dbReference type="ARBA" id="ARBA00038336"/>
    </source>
</evidence>
<keyword evidence="7" id="KW-1185">Reference proteome</keyword>
<keyword evidence="1" id="KW-0399">Innate immunity</keyword>
<organism evidence="6 7">
    <name type="scientific">Dissostichus mawsoni</name>
    <name type="common">Antarctic cod</name>
    <dbReference type="NCBI Taxonomy" id="36200"/>
    <lineage>
        <taxon>Eukaryota</taxon>
        <taxon>Metazoa</taxon>
        <taxon>Chordata</taxon>
        <taxon>Craniata</taxon>
        <taxon>Vertebrata</taxon>
        <taxon>Euteleostomi</taxon>
        <taxon>Actinopterygii</taxon>
        <taxon>Neopterygii</taxon>
        <taxon>Teleostei</taxon>
        <taxon>Neoteleostei</taxon>
        <taxon>Acanthomorphata</taxon>
        <taxon>Eupercaria</taxon>
        <taxon>Perciformes</taxon>
        <taxon>Notothenioidei</taxon>
        <taxon>Nototheniidae</taxon>
        <taxon>Dissostichus</taxon>
    </lineage>
</organism>
<accession>A0A7J5XF49</accession>
<gene>
    <name evidence="6" type="ORF">F7725_028129</name>
</gene>
<keyword evidence="3" id="KW-0802">TPR repeat</keyword>
<dbReference type="OrthoDB" id="10043504at2759"/>
<dbReference type="Pfam" id="PF13181">
    <property type="entry name" value="TPR_8"/>
    <property type="match status" value="1"/>
</dbReference>
<comment type="caution">
    <text evidence="6">The sequence shown here is derived from an EMBL/GenBank/DDBJ whole genome shotgun (WGS) entry which is preliminary data.</text>
</comment>
<dbReference type="SUPFAM" id="SSF81901">
    <property type="entry name" value="HCP-like"/>
    <property type="match status" value="1"/>
</dbReference>
<dbReference type="PANTHER" id="PTHR10271">
    <property type="entry name" value="INTERFERON-INDUCED PROTEIN WITH TETRATRICOPEPTIDE REPEATS"/>
    <property type="match status" value="1"/>
</dbReference>
<dbReference type="GO" id="GO:0005829">
    <property type="term" value="C:cytosol"/>
    <property type="evidence" value="ECO:0007669"/>
    <property type="project" value="TreeGrafter"/>
</dbReference>
<dbReference type="InterPro" id="IPR019734">
    <property type="entry name" value="TPR_rpt"/>
</dbReference>
<comment type="similarity">
    <text evidence="5">Belongs to the IFIT family.</text>
</comment>
<protein>
    <submittedName>
        <fullName evidence="6">Uncharacterized protein</fullName>
    </submittedName>
</protein>
<keyword evidence="4" id="KW-0391">Immunity</keyword>
<dbReference type="PANTHER" id="PTHR10271:SF14">
    <property type="entry name" value="INTERFERON-INDUCED PROTEIN WITH TETRATRICOPEPTIDE REPEATS-RELATED"/>
    <property type="match status" value="1"/>
</dbReference>
<dbReference type="AlphaFoldDB" id="A0A7J5XF49"/>
<evidence type="ECO:0000313" key="7">
    <source>
        <dbReference type="Proteomes" id="UP000518266"/>
    </source>
</evidence>